<accession>A0A4Q2DLH3</accession>
<dbReference type="EMBL" id="SDEE01000132">
    <property type="protein sequence ID" value="RXW20807.1"/>
    <property type="molecule type" value="Genomic_DNA"/>
</dbReference>
<proteinExistence type="inferred from homology"/>
<keyword evidence="4" id="KW-1185">Reference proteome</keyword>
<feature type="domain" description="Peptidase C14 caspase" evidence="2">
    <location>
        <begin position="21"/>
        <end position="229"/>
    </location>
</feature>
<evidence type="ECO:0000259" key="2">
    <source>
        <dbReference type="Pfam" id="PF00656"/>
    </source>
</evidence>
<dbReference type="GO" id="GO:0005737">
    <property type="term" value="C:cytoplasm"/>
    <property type="evidence" value="ECO:0007669"/>
    <property type="project" value="TreeGrafter"/>
</dbReference>
<dbReference type="GO" id="GO:0004197">
    <property type="term" value="F:cysteine-type endopeptidase activity"/>
    <property type="evidence" value="ECO:0007669"/>
    <property type="project" value="InterPro"/>
</dbReference>
<evidence type="ECO:0000313" key="3">
    <source>
        <dbReference type="EMBL" id="RXW20807.1"/>
    </source>
</evidence>
<comment type="caution">
    <text evidence="3">The sequence shown here is derived from an EMBL/GenBank/DDBJ whole genome shotgun (WGS) entry which is preliminary data.</text>
</comment>
<dbReference type="InterPro" id="IPR050452">
    <property type="entry name" value="Metacaspase"/>
</dbReference>
<evidence type="ECO:0000256" key="1">
    <source>
        <dbReference type="ARBA" id="ARBA00009005"/>
    </source>
</evidence>
<dbReference type="InterPro" id="IPR011600">
    <property type="entry name" value="Pept_C14_caspase"/>
</dbReference>
<organism evidence="3 4">
    <name type="scientific">Candolleomyces aberdarensis</name>
    <dbReference type="NCBI Taxonomy" id="2316362"/>
    <lineage>
        <taxon>Eukaryota</taxon>
        <taxon>Fungi</taxon>
        <taxon>Dikarya</taxon>
        <taxon>Basidiomycota</taxon>
        <taxon>Agaricomycotina</taxon>
        <taxon>Agaricomycetes</taxon>
        <taxon>Agaricomycetidae</taxon>
        <taxon>Agaricales</taxon>
        <taxon>Agaricineae</taxon>
        <taxon>Psathyrellaceae</taxon>
        <taxon>Candolleomyces</taxon>
    </lineage>
</organism>
<gene>
    <name evidence="3" type="ORF">EST38_g5035</name>
</gene>
<dbReference type="Gene3D" id="3.40.50.1460">
    <property type="match status" value="1"/>
</dbReference>
<dbReference type="OrthoDB" id="3223806at2759"/>
<dbReference type="GO" id="GO:0006508">
    <property type="term" value="P:proteolysis"/>
    <property type="evidence" value="ECO:0007669"/>
    <property type="project" value="InterPro"/>
</dbReference>
<evidence type="ECO:0000313" key="4">
    <source>
        <dbReference type="Proteomes" id="UP000290288"/>
    </source>
</evidence>
<dbReference type="Proteomes" id="UP000290288">
    <property type="component" value="Unassembled WGS sequence"/>
</dbReference>
<dbReference type="PANTHER" id="PTHR48104">
    <property type="entry name" value="METACASPASE-4"/>
    <property type="match status" value="1"/>
</dbReference>
<reference evidence="3 4" key="1">
    <citation type="submission" date="2019-01" db="EMBL/GenBank/DDBJ databases">
        <title>Draft genome sequence of Psathyrella aberdarensis IHI B618.</title>
        <authorList>
            <person name="Buettner E."/>
            <person name="Kellner H."/>
        </authorList>
    </citation>
    <scope>NUCLEOTIDE SEQUENCE [LARGE SCALE GENOMIC DNA]</scope>
    <source>
        <strain evidence="3 4">IHI B618</strain>
    </source>
</reference>
<comment type="similarity">
    <text evidence="1">Belongs to the peptidase C14B family.</text>
</comment>
<name>A0A4Q2DLH3_9AGAR</name>
<sequence>MSEYLETSLKVPKDHIVNLRDQDATRSNIISAFEGLRDNDRIEEQDPILIYYAGHGGEVPRSSDGETIQALIPVDYVAEQICPIPDRTVASLINGIAKKRGNNITVIFDCCHSGSGTRGDETDNSTVRGCKLSPNDVPDDLDAHIRKANPEPEATAKSGTRGLRSATGFAVQGMNSHILLAACGAGEEAREDIKDHRDQIARGRFSSALLELFKTVAPNQITYTEVLAKILPIDGQNPQCEGFYSDRILFDAKVGPPTRKAFEVSLLQGKYILQAGKAHGITDGAVFTLYRDKKVALLEAPLGEMEARDGNIEVFTTTLEPFGKSPGAFDNPAIAIQTRAGVSEDLLIHVPLEGKNEPIFEAIARELSGEGPNPCRIKLVDKDKAKLEISTTKGELTFTALDERAKEYGFSRMPHVVDANVENLRHILRGAAHYHFHLNLQHPNNKIQSKIPIEFFSLKEELDEDGDVVLAPGGPNMNQGGRIEYEVEEETSYGMKVINNTPWDLHFSCLFFDHADFSITALTEVGALTRHRKDFSLKKRAEIGIGYGDSSTPPFESDIAEDSDLTIGFLKFYFASEVINLSHIPQTNPFIPTRGLKIAVKKPIPSLAVYGTVLIPVIQRRKRKL</sequence>
<dbReference type="Pfam" id="PF00656">
    <property type="entry name" value="Peptidase_C14"/>
    <property type="match status" value="1"/>
</dbReference>
<dbReference type="AlphaFoldDB" id="A0A4Q2DLH3"/>
<protein>
    <recommendedName>
        <fullName evidence="2">Peptidase C14 caspase domain-containing protein</fullName>
    </recommendedName>
</protein>
<dbReference type="PANTHER" id="PTHR48104:SF30">
    <property type="entry name" value="METACASPASE-1"/>
    <property type="match status" value="1"/>
</dbReference>